<proteinExistence type="predicted"/>
<feature type="non-terminal residue" evidence="2">
    <location>
        <position position="109"/>
    </location>
</feature>
<evidence type="ECO:0000259" key="1">
    <source>
        <dbReference type="Pfam" id="PF14216"/>
    </source>
</evidence>
<reference evidence="2" key="1">
    <citation type="journal article" date="2003" name="J. Mol. Biol.">
        <title>SegG endonuclease promotes marker exclusion and mediates co-conversion from a distant cleavage site.</title>
        <authorList>
            <person name="Liu Q."/>
            <person name="Belle A."/>
            <person name="Shub D.A."/>
            <person name="Belfort M."/>
            <person name="Edgell D.R."/>
        </authorList>
    </citation>
    <scope>NUCLEOTIDE SEQUENCE</scope>
    <source>
        <strain evidence="2">T2L</strain>
    </source>
</reference>
<accession>Q7Y4N1</accession>
<dbReference type="EMBL" id="AY310907">
    <property type="protein sequence ID" value="AAP78918.1"/>
    <property type="molecule type" value="Genomic_DNA"/>
</dbReference>
<evidence type="ECO:0000313" key="2">
    <source>
        <dbReference type="EMBL" id="AAP78918.1"/>
    </source>
</evidence>
<organism evidence="2">
    <name type="scientific">Tequatrovirus T2</name>
    <dbReference type="NCBI Taxonomy" id="10664"/>
    <lineage>
        <taxon>Viruses</taxon>
        <taxon>Duplodnaviria</taxon>
        <taxon>Heunggongvirae</taxon>
        <taxon>Uroviricota</taxon>
        <taxon>Caudoviricetes</taxon>
        <taxon>Pantevenvirales</taxon>
        <taxon>Straboviridae</taxon>
        <taxon>Tevenvirinae</taxon>
        <taxon>Tequatrovirus</taxon>
    </lineage>
</organism>
<dbReference type="InterPro" id="IPR025475">
    <property type="entry name" value="DUF4326"/>
</dbReference>
<sequence length="109" mass="12657">MTNYRRAGRLCQVVNKYKSDFDVNIHRGTFWGNYVGKDAGSREAAIELFKKDFIRRIKSGEITKEHLEPLRGMRLGCTCKPKPCHGDIIAHIVNRLFKDDFQVEDLMQL</sequence>
<name>Q7Y4N1_9CAUD</name>
<dbReference type="Pfam" id="PF14216">
    <property type="entry name" value="DUF4326"/>
    <property type="match status" value="1"/>
</dbReference>
<feature type="domain" description="DUF4326" evidence="1">
    <location>
        <begin position="12"/>
        <end position="90"/>
    </location>
</feature>
<protein>
    <submittedName>
        <fullName evidence="2">NrdA.1</fullName>
    </submittedName>
</protein>